<name>A0A834VZW4_9FABA</name>
<keyword evidence="2" id="KW-1185">Reference proteome</keyword>
<evidence type="ECO:0000313" key="2">
    <source>
        <dbReference type="Proteomes" id="UP000634136"/>
    </source>
</evidence>
<comment type="caution">
    <text evidence="1">The sequence shown here is derived from an EMBL/GenBank/DDBJ whole genome shotgun (WGS) entry which is preliminary data.</text>
</comment>
<accession>A0A834VZW4</accession>
<dbReference type="AlphaFoldDB" id="A0A834VZW4"/>
<gene>
    <name evidence="1" type="ORF">G2W53_042441</name>
</gene>
<organism evidence="1 2">
    <name type="scientific">Senna tora</name>
    <dbReference type="NCBI Taxonomy" id="362788"/>
    <lineage>
        <taxon>Eukaryota</taxon>
        <taxon>Viridiplantae</taxon>
        <taxon>Streptophyta</taxon>
        <taxon>Embryophyta</taxon>
        <taxon>Tracheophyta</taxon>
        <taxon>Spermatophyta</taxon>
        <taxon>Magnoliopsida</taxon>
        <taxon>eudicotyledons</taxon>
        <taxon>Gunneridae</taxon>
        <taxon>Pentapetalae</taxon>
        <taxon>rosids</taxon>
        <taxon>fabids</taxon>
        <taxon>Fabales</taxon>
        <taxon>Fabaceae</taxon>
        <taxon>Caesalpinioideae</taxon>
        <taxon>Cassia clade</taxon>
        <taxon>Senna</taxon>
    </lineage>
</organism>
<dbReference type="Proteomes" id="UP000634136">
    <property type="component" value="Unassembled WGS sequence"/>
</dbReference>
<proteinExistence type="predicted"/>
<reference evidence="1" key="1">
    <citation type="submission" date="2020-09" db="EMBL/GenBank/DDBJ databases">
        <title>Genome-Enabled Discovery of Anthraquinone Biosynthesis in Senna tora.</title>
        <authorList>
            <person name="Kang S.-H."/>
            <person name="Pandey R.P."/>
            <person name="Lee C.-M."/>
            <person name="Sim J.-S."/>
            <person name="Jeong J.-T."/>
            <person name="Choi B.-S."/>
            <person name="Jung M."/>
            <person name="Ginzburg D."/>
            <person name="Zhao K."/>
            <person name="Won S.Y."/>
            <person name="Oh T.-J."/>
            <person name="Yu Y."/>
            <person name="Kim N.-H."/>
            <person name="Lee O.R."/>
            <person name="Lee T.-H."/>
            <person name="Bashyal P."/>
            <person name="Kim T.-S."/>
            <person name="Lee W.-H."/>
            <person name="Kawkins C."/>
            <person name="Kim C.-K."/>
            <person name="Kim J.S."/>
            <person name="Ahn B.O."/>
            <person name="Rhee S.Y."/>
            <person name="Sohng J.K."/>
        </authorList>
    </citation>
    <scope>NUCLEOTIDE SEQUENCE</scope>
    <source>
        <tissue evidence="1">Leaf</tissue>
    </source>
</reference>
<dbReference type="EMBL" id="JAAIUW010000013">
    <property type="protein sequence ID" value="KAF7803330.1"/>
    <property type="molecule type" value="Genomic_DNA"/>
</dbReference>
<sequence>MGQSGNENNKKALLEERISIKIEPKLTQNGLALSKRHLPEEPNGVSRADRRDDAVVHGDADSGGLVHESARVDVGTFWIAALDERHLANFLLVVSVHFQLVVTGCVGHCLFGEFKGYIIQTRRKKANLLEERIPIKIEPKLTQNGLAISKRHLPEESDGVSGADRRDDAVVLGDADSGGLVHESARVDVRAFWIAALDERHLAHFLFVVSVHFQLVVTGCVGRCLFAECQCPIILPLAIHTDGGSCQVVADFGEELGPARVAVDRALDEESVVAIGHVEGDEADGQGKEDGRFDHY</sequence>
<protein>
    <submittedName>
        <fullName evidence="1">Olee1-like protein</fullName>
    </submittedName>
</protein>
<evidence type="ECO:0000313" key="1">
    <source>
        <dbReference type="EMBL" id="KAF7803330.1"/>
    </source>
</evidence>